<organism evidence="2 3">
    <name type="scientific">Macrophomina phaseolina</name>
    <dbReference type="NCBI Taxonomy" id="35725"/>
    <lineage>
        <taxon>Eukaryota</taxon>
        <taxon>Fungi</taxon>
        <taxon>Dikarya</taxon>
        <taxon>Ascomycota</taxon>
        <taxon>Pezizomycotina</taxon>
        <taxon>Dothideomycetes</taxon>
        <taxon>Dothideomycetes incertae sedis</taxon>
        <taxon>Botryosphaeriales</taxon>
        <taxon>Botryosphaeriaceae</taxon>
        <taxon>Macrophomina</taxon>
    </lineage>
</organism>
<feature type="region of interest" description="Disordered" evidence="1">
    <location>
        <begin position="45"/>
        <end position="79"/>
    </location>
</feature>
<evidence type="ECO:0000313" key="3">
    <source>
        <dbReference type="Proteomes" id="UP000774617"/>
    </source>
</evidence>
<feature type="region of interest" description="Disordered" evidence="1">
    <location>
        <begin position="135"/>
        <end position="172"/>
    </location>
</feature>
<evidence type="ECO:0000313" key="2">
    <source>
        <dbReference type="EMBL" id="KAH7062434.1"/>
    </source>
</evidence>
<proteinExistence type="predicted"/>
<keyword evidence="3" id="KW-1185">Reference proteome</keyword>
<feature type="region of interest" description="Disordered" evidence="1">
    <location>
        <begin position="1"/>
        <end position="28"/>
    </location>
</feature>
<sequence>MALASPMPTISPGSRSRSQSEARNRSRALSPNWACLAVRPARSWGGREVRSTPQLANGPAGQGCRPQTSREPAPTDAHSAFPILTGSLQLVLHAPRPLLAPPGRPRYCSRPSGPVRPARGGCCCPRRMLLLISPRPRKNSTLEGKRSTARRPMQHPPGDHRPRPSLSATGRHGFCGERPPCCRGSATPDDDRLRDSARTRHLIFQQPRGHRLRSPPASSAAGSRTALTESAPTRVHAVPCGGYNTEHLLDTSASRARPLPHALSLSPNLTCVTHALPHDGVRLTGPTSTASMHVSRQMLFPEQSASPDSGPCLPSRVPGFWLIM</sequence>
<protein>
    <submittedName>
        <fullName evidence="2">Uncharacterized protein</fullName>
    </submittedName>
</protein>
<name>A0ABQ8GTJ0_9PEZI</name>
<reference evidence="2 3" key="1">
    <citation type="journal article" date="2021" name="Nat. Commun.">
        <title>Genetic determinants of endophytism in the Arabidopsis root mycobiome.</title>
        <authorList>
            <person name="Mesny F."/>
            <person name="Miyauchi S."/>
            <person name="Thiergart T."/>
            <person name="Pickel B."/>
            <person name="Atanasova L."/>
            <person name="Karlsson M."/>
            <person name="Huettel B."/>
            <person name="Barry K.W."/>
            <person name="Haridas S."/>
            <person name="Chen C."/>
            <person name="Bauer D."/>
            <person name="Andreopoulos W."/>
            <person name="Pangilinan J."/>
            <person name="LaButti K."/>
            <person name="Riley R."/>
            <person name="Lipzen A."/>
            <person name="Clum A."/>
            <person name="Drula E."/>
            <person name="Henrissat B."/>
            <person name="Kohler A."/>
            <person name="Grigoriev I.V."/>
            <person name="Martin F.M."/>
            <person name="Hacquard S."/>
        </authorList>
    </citation>
    <scope>NUCLEOTIDE SEQUENCE [LARGE SCALE GENOMIC DNA]</scope>
    <source>
        <strain evidence="2 3">MPI-SDFR-AT-0080</strain>
    </source>
</reference>
<feature type="region of interest" description="Disordered" evidence="1">
    <location>
        <begin position="206"/>
        <end position="231"/>
    </location>
</feature>
<gene>
    <name evidence="2" type="ORF">B0J12DRAFT_763679</name>
</gene>
<dbReference type="EMBL" id="JAGTJR010000003">
    <property type="protein sequence ID" value="KAH7062434.1"/>
    <property type="molecule type" value="Genomic_DNA"/>
</dbReference>
<comment type="caution">
    <text evidence="2">The sequence shown here is derived from an EMBL/GenBank/DDBJ whole genome shotgun (WGS) entry which is preliminary data.</text>
</comment>
<dbReference type="Proteomes" id="UP000774617">
    <property type="component" value="Unassembled WGS sequence"/>
</dbReference>
<evidence type="ECO:0000256" key="1">
    <source>
        <dbReference type="SAM" id="MobiDB-lite"/>
    </source>
</evidence>
<accession>A0ABQ8GTJ0</accession>